<gene>
    <name evidence="1" type="ORF">QGN23_05860</name>
</gene>
<name>A0ABY8RG05_9FLAO</name>
<dbReference type="RefSeq" id="WP_282906063.1">
    <property type="nucleotide sequence ID" value="NZ_CP124855.1"/>
</dbReference>
<protein>
    <submittedName>
        <fullName evidence="1">Uncharacterized protein</fullName>
    </submittedName>
</protein>
<dbReference type="EMBL" id="CP124855">
    <property type="protein sequence ID" value="WHF52801.1"/>
    <property type="molecule type" value="Genomic_DNA"/>
</dbReference>
<evidence type="ECO:0000313" key="2">
    <source>
        <dbReference type="Proteomes" id="UP001241656"/>
    </source>
</evidence>
<reference evidence="1 2" key="1">
    <citation type="submission" date="2023-05" db="EMBL/GenBank/DDBJ databases">
        <title>Genomic insight into Chryseobacterium sp. wdc7 isolated forest soil (Gotjawal).</title>
        <authorList>
            <person name="Park S.-J."/>
        </authorList>
    </citation>
    <scope>NUCLEOTIDE SEQUENCE [LARGE SCALE GENOMIC DNA]</scope>
    <source>
        <strain evidence="2">wdc7</strain>
    </source>
</reference>
<proteinExistence type="predicted"/>
<dbReference type="Proteomes" id="UP001241656">
    <property type="component" value="Chromosome"/>
</dbReference>
<evidence type="ECO:0000313" key="1">
    <source>
        <dbReference type="EMBL" id="WHF52801.1"/>
    </source>
</evidence>
<accession>A0ABY8RG05</accession>
<keyword evidence="2" id="KW-1185">Reference proteome</keyword>
<organism evidence="1 2">
    <name type="scientific">Chryseobacterium gotjawalense</name>
    <dbReference type="NCBI Taxonomy" id="3042315"/>
    <lineage>
        <taxon>Bacteria</taxon>
        <taxon>Pseudomonadati</taxon>
        <taxon>Bacteroidota</taxon>
        <taxon>Flavobacteriia</taxon>
        <taxon>Flavobacteriales</taxon>
        <taxon>Weeksellaceae</taxon>
        <taxon>Chryseobacterium group</taxon>
        <taxon>Chryseobacterium</taxon>
    </lineage>
</organism>
<sequence>MNKALMVQAQQNPVNTALNPGLPESLTGFDFNALCPWEKITRFYPKFKELDTHELECQLPALKTGHNKKAPTSL</sequence>